<keyword evidence="1" id="KW-1133">Transmembrane helix</keyword>
<evidence type="ECO:0000313" key="2">
    <source>
        <dbReference type="EMBL" id="KAK6507546.1"/>
    </source>
</evidence>
<organism evidence="2 3">
    <name type="scientific">Arthrobotrys musiformis</name>
    <dbReference type="NCBI Taxonomy" id="47236"/>
    <lineage>
        <taxon>Eukaryota</taxon>
        <taxon>Fungi</taxon>
        <taxon>Dikarya</taxon>
        <taxon>Ascomycota</taxon>
        <taxon>Pezizomycotina</taxon>
        <taxon>Orbiliomycetes</taxon>
        <taxon>Orbiliales</taxon>
        <taxon>Orbiliaceae</taxon>
        <taxon>Arthrobotrys</taxon>
    </lineage>
</organism>
<protein>
    <submittedName>
        <fullName evidence="2">Uncharacterized protein</fullName>
    </submittedName>
</protein>
<name>A0AAV9WGJ1_9PEZI</name>
<keyword evidence="1" id="KW-0472">Membrane</keyword>
<comment type="caution">
    <text evidence="2">The sequence shown here is derived from an EMBL/GenBank/DDBJ whole genome shotgun (WGS) entry which is preliminary data.</text>
</comment>
<feature type="transmembrane region" description="Helical" evidence="1">
    <location>
        <begin position="43"/>
        <end position="72"/>
    </location>
</feature>
<evidence type="ECO:0000256" key="1">
    <source>
        <dbReference type="SAM" id="Phobius"/>
    </source>
</evidence>
<reference evidence="2 3" key="1">
    <citation type="submission" date="2023-08" db="EMBL/GenBank/DDBJ databases">
        <authorList>
            <person name="Palmer J.M."/>
        </authorList>
    </citation>
    <scope>NUCLEOTIDE SEQUENCE [LARGE SCALE GENOMIC DNA]</scope>
    <source>
        <strain evidence="2 3">TWF481</strain>
    </source>
</reference>
<sequence length="80" mass="8931">MVTYVVQMLSLAGGRSSRDGRDNASRERTCYIESYVPNFKAPYALSALNVLALEFGPMEGCIMMVIALYYLVSRDARRAT</sequence>
<accession>A0AAV9WGJ1</accession>
<dbReference type="Proteomes" id="UP001370758">
    <property type="component" value="Unassembled WGS sequence"/>
</dbReference>
<dbReference type="AlphaFoldDB" id="A0AAV9WGJ1"/>
<keyword evidence="1" id="KW-0812">Transmembrane</keyword>
<gene>
    <name evidence="2" type="ORF">TWF481_005977</name>
</gene>
<evidence type="ECO:0000313" key="3">
    <source>
        <dbReference type="Proteomes" id="UP001370758"/>
    </source>
</evidence>
<dbReference type="EMBL" id="JAVHJL010000003">
    <property type="protein sequence ID" value="KAK6507546.1"/>
    <property type="molecule type" value="Genomic_DNA"/>
</dbReference>
<keyword evidence="3" id="KW-1185">Reference proteome</keyword>
<proteinExistence type="predicted"/>